<dbReference type="GO" id="GO:0000428">
    <property type="term" value="C:DNA-directed RNA polymerase complex"/>
    <property type="evidence" value="ECO:0007669"/>
    <property type="project" value="UniProtKB-KW"/>
</dbReference>
<evidence type="ECO:0000256" key="3">
    <source>
        <dbReference type="ARBA" id="ARBA00023163"/>
    </source>
</evidence>
<evidence type="ECO:0000313" key="6">
    <source>
        <dbReference type="Proteomes" id="UP001237642"/>
    </source>
</evidence>
<keyword evidence="2 4" id="KW-0240">DNA-directed RNA polymerase</keyword>
<dbReference type="PANTHER" id="PTHR12709:SF3">
    <property type="entry name" value="DNA-DIRECTED RNA POLYMERASE V SUBUNIT 7"/>
    <property type="match status" value="1"/>
</dbReference>
<dbReference type="GO" id="GO:0003697">
    <property type="term" value="F:single-stranded DNA binding"/>
    <property type="evidence" value="ECO:0007669"/>
    <property type="project" value="TreeGrafter"/>
</dbReference>
<organism evidence="5 6">
    <name type="scientific">Heracleum sosnowskyi</name>
    <dbReference type="NCBI Taxonomy" id="360622"/>
    <lineage>
        <taxon>Eukaryota</taxon>
        <taxon>Viridiplantae</taxon>
        <taxon>Streptophyta</taxon>
        <taxon>Embryophyta</taxon>
        <taxon>Tracheophyta</taxon>
        <taxon>Spermatophyta</taxon>
        <taxon>Magnoliopsida</taxon>
        <taxon>eudicotyledons</taxon>
        <taxon>Gunneridae</taxon>
        <taxon>Pentapetalae</taxon>
        <taxon>asterids</taxon>
        <taxon>campanulids</taxon>
        <taxon>Apiales</taxon>
        <taxon>Apiaceae</taxon>
        <taxon>Apioideae</taxon>
        <taxon>apioid superclade</taxon>
        <taxon>Tordylieae</taxon>
        <taxon>Tordyliinae</taxon>
        <taxon>Heracleum</taxon>
    </lineage>
</organism>
<dbReference type="PANTHER" id="PTHR12709">
    <property type="entry name" value="DNA-DIRECTED RNA POLYMERASE II, III"/>
    <property type="match status" value="1"/>
</dbReference>
<dbReference type="EMBL" id="JAUIZM010000006">
    <property type="protein sequence ID" value="KAK1379860.1"/>
    <property type="molecule type" value="Genomic_DNA"/>
</dbReference>
<evidence type="ECO:0000256" key="2">
    <source>
        <dbReference type="ARBA" id="ARBA00022478"/>
    </source>
</evidence>
<dbReference type="GO" id="GO:0005634">
    <property type="term" value="C:nucleus"/>
    <property type="evidence" value="ECO:0007669"/>
    <property type="project" value="UniProtKB-SubCell"/>
</dbReference>
<comment type="subcellular location">
    <subcellularLocation>
        <location evidence="1 4">Nucleus</location>
    </subcellularLocation>
</comment>
<dbReference type="Proteomes" id="UP001237642">
    <property type="component" value="Unassembled WGS sequence"/>
</dbReference>
<dbReference type="AlphaFoldDB" id="A0AAD8MKT6"/>
<dbReference type="InterPro" id="IPR012340">
    <property type="entry name" value="NA-bd_OB-fold"/>
</dbReference>
<keyword evidence="3 4" id="KW-0804">Transcription</keyword>
<comment type="caution">
    <text evidence="5">The sequence shown here is derived from an EMBL/GenBank/DDBJ whole genome shotgun (WGS) entry which is preliminary data.</text>
</comment>
<dbReference type="SUPFAM" id="SSF88798">
    <property type="entry name" value="N-terminal, heterodimerisation domain of RBP7 (RpoE)"/>
    <property type="match status" value="1"/>
</dbReference>
<dbReference type="Gene3D" id="2.40.50.140">
    <property type="entry name" value="Nucleic acid-binding proteins"/>
    <property type="match status" value="1"/>
</dbReference>
<evidence type="ECO:0000256" key="1">
    <source>
        <dbReference type="ARBA" id="ARBA00004123"/>
    </source>
</evidence>
<keyword evidence="4" id="KW-0539">Nucleus</keyword>
<protein>
    <recommendedName>
        <fullName evidence="4">DNA-directed RNA polymerase subunit</fullName>
    </recommendedName>
</protein>
<reference evidence="5" key="2">
    <citation type="submission" date="2023-05" db="EMBL/GenBank/DDBJ databases">
        <authorList>
            <person name="Schelkunov M.I."/>
        </authorList>
    </citation>
    <scope>NUCLEOTIDE SEQUENCE</scope>
    <source>
        <strain evidence="5">Hsosn_3</strain>
        <tissue evidence="5">Leaf</tissue>
    </source>
</reference>
<dbReference type="InterPro" id="IPR045113">
    <property type="entry name" value="Rpb7-like"/>
</dbReference>
<sequence length="159" mass="17592">MFLKAQLQWNVILPAENLDAKGLALQKAIIVRLLDEFAAKRATSTLGYFLAVTSLDKVGEGRVRQHSGDVLFPVTFTCMTYSRCGPVEHIYLSHLKMQGYSFVLGENPIFMSEKSAKIEKGVKLRVMVIGVRYMEAENGVSGGCQFGWRFPGACLVAVL</sequence>
<gene>
    <name evidence="5" type="ORF">POM88_026604</name>
</gene>
<name>A0AAD8MKT6_9APIA</name>
<evidence type="ECO:0000256" key="4">
    <source>
        <dbReference type="RuleBase" id="RU369086"/>
    </source>
</evidence>
<accession>A0AAD8MKT6</accession>
<dbReference type="Gene3D" id="3.30.1490.120">
    <property type="entry name" value="RNA polymerase Rpb7-like, N-terminal domain"/>
    <property type="match status" value="1"/>
</dbReference>
<evidence type="ECO:0000313" key="5">
    <source>
        <dbReference type="EMBL" id="KAK1379860.1"/>
    </source>
</evidence>
<dbReference type="GO" id="GO:0006352">
    <property type="term" value="P:DNA-templated transcription initiation"/>
    <property type="evidence" value="ECO:0007669"/>
    <property type="project" value="UniProtKB-UniRule"/>
</dbReference>
<reference evidence="5" key="1">
    <citation type="submission" date="2023-02" db="EMBL/GenBank/DDBJ databases">
        <title>Genome of toxic invasive species Heracleum sosnowskyi carries increased number of genes despite the absence of recent whole-genome duplications.</title>
        <authorList>
            <person name="Schelkunov M."/>
            <person name="Shtratnikova V."/>
            <person name="Makarenko M."/>
            <person name="Klepikova A."/>
            <person name="Omelchenko D."/>
            <person name="Novikova G."/>
            <person name="Obukhova E."/>
            <person name="Bogdanov V."/>
            <person name="Penin A."/>
            <person name="Logacheva M."/>
        </authorList>
    </citation>
    <scope>NUCLEOTIDE SEQUENCE</scope>
    <source>
        <strain evidence="5">Hsosn_3</strain>
        <tissue evidence="5">Leaf</tissue>
    </source>
</reference>
<comment type="function">
    <text evidence="4">DNA-dependent RNA polymerase which catalyzes the transcription of DNA into RNA using the four ribonucleoside triphosphates as substrates.</text>
</comment>
<proteinExistence type="predicted"/>
<dbReference type="GO" id="GO:0003727">
    <property type="term" value="F:single-stranded RNA binding"/>
    <property type="evidence" value="ECO:0007669"/>
    <property type="project" value="TreeGrafter"/>
</dbReference>
<dbReference type="InterPro" id="IPR036898">
    <property type="entry name" value="RNA_pol_Rpb7-like_N_sf"/>
</dbReference>
<keyword evidence="6" id="KW-1185">Reference proteome</keyword>